<evidence type="ECO:0000256" key="1">
    <source>
        <dbReference type="SAM" id="Phobius"/>
    </source>
</evidence>
<feature type="signal peptide" evidence="2">
    <location>
        <begin position="1"/>
        <end position="23"/>
    </location>
</feature>
<proteinExistence type="predicted"/>
<keyword evidence="2" id="KW-0732">Signal</keyword>
<keyword evidence="1" id="KW-1133">Transmembrane helix</keyword>
<dbReference type="AlphaFoldDB" id="A0A1H5NMR5"/>
<evidence type="ECO:0000256" key="2">
    <source>
        <dbReference type="SAM" id="SignalP"/>
    </source>
</evidence>
<feature type="chain" id="PRO_5010216511" description="Peptidase" evidence="2">
    <location>
        <begin position="24"/>
        <end position="336"/>
    </location>
</feature>
<evidence type="ECO:0008006" key="5">
    <source>
        <dbReference type="Google" id="ProtNLM"/>
    </source>
</evidence>
<dbReference type="EMBL" id="FNTV01000001">
    <property type="protein sequence ID" value="SEF02724.1"/>
    <property type="molecule type" value="Genomic_DNA"/>
</dbReference>
<evidence type="ECO:0000313" key="3">
    <source>
        <dbReference type="EMBL" id="SEF02724.1"/>
    </source>
</evidence>
<protein>
    <recommendedName>
        <fullName evidence="5">Peptidase</fullName>
    </recommendedName>
</protein>
<dbReference type="Proteomes" id="UP000182725">
    <property type="component" value="Unassembled WGS sequence"/>
</dbReference>
<sequence>MPRIFVALLTVLAVLGPAAGAVADSAPPAEGGIGVRLMDAPADRANDPRALIYIVDHMNPGEVIHRRIQVSNTTAEVVSVSVYEAAAQIESGVFAGAPDRTANDLTSWTSVDRSVVTLDANDAQAVAVTIAVPQNAVDGERYGIVWAEIRSVPASADAVTVVNRVGIRVYLSVGTGAEPLSAMHIDSLLAGRNHDGQPVVTAQVRNSGARALDIGGQLSLTDGPGGLNGGPFPVRVPTTLGPGETGHVTATLDASLPAGPWKAHLELKSGPLTETADATLTFPETPGTATAPITPQSNAGILWLSIGLGLAALLLLAVLLVRNRRRQNSDAGIPES</sequence>
<accession>A0A1H5NMR5</accession>
<organism evidence="3 4">
    <name type="scientific">Arthrobacter alpinus</name>
    <dbReference type="NCBI Taxonomy" id="656366"/>
    <lineage>
        <taxon>Bacteria</taxon>
        <taxon>Bacillati</taxon>
        <taxon>Actinomycetota</taxon>
        <taxon>Actinomycetes</taxon>
        <taxon>Micrococcales</taxon>
        <taxon>Micrococcaceae</taxon>
        <taxon>Arthrobacter</taxon>
    </lineage>
</organism>
<keyword evidence="1" id="KW-0472">Membrane</keyword>
<name>A0A1H5NMR5_9MICC</name>
<evidence type="ECO:0000313" key="4">
    <source>
        <dbReference type="Proteomes" id="UP000182725"/>
    </source>
</evidence>
<keyword evidence="1" id="KW-0812">Transmembrane</keyword>
<reference evidence="3 4" key="1">
    <citation type="submission" date="2016-10" db="EMBL/GenBank/DDBJ databases">
        <authorList>
            <person name="de Groot N.N."/>
        </authorList>
    </citation>
    <scope>NUCLEOTIDE SEQUENCE [LARGE SCALE GENOMIC DNA]</scope>
    <source>
        <strain evidence="3 4">DSM 22274</strain>
    </source>
</reference>
<feature type="transmembrane region" description="Helical" evidence="1">
    <location>
        <begin position="301"/>
        <end position="321"/>
    </location>
</feature>
<dbReference type="RefSeq" id="WP_139244391.1">
    <property type="nucleotide sequence ID" value="NZ_FNTV01000001.1"/>
</dbReference>
<gene>
    <name evidence="3" type="ORF">SAMN04489740_3847</name>
</gene>